<dbReference type="KEGG" id="man:A11S_1456"/>
<feature type="compositionally biased region" description="Polar residues" evidence="1">
    <location>
        <begin position="14"/>
        <end position="25"/>
    </location>
</feature>
<organism evidence="2 3">
    <name type="scientific">Micavibrio aeruginosavorus EPB</name>
    <dbReference type="NCBI Taxonomy" id="349215"/>
    <lineage>
        <taxon>Bacteria</taxon>
        <taxon>Pseudomonadati</taxon>
        <taxon>Bdellovibrionota</taxon>
        <taxon>Bdellovibrionia</taxon>
        <taxon>Bdellovibrionales</taxon>
        <taxon>Pseudobdellovibrionaceae</taxon>
        <taxon>Micavibrio</taxon>
    </lineage>
</organism>
<dbReference type="AlphaFoldDB" id="M4VIE7"/>
<evidence type="ECO:0000313" key="3">
    <source>
        <dbReference type="Proteomes" id="UP000011932"/>
    </source>
</evidence>
<dbReference type="EMBL" id="CP003538">
    <property type="protein sequence ID" value="AGH98265.1"/>
    <property type="molecule type" value="Genomic_DNA"/>
</dbReference>
<accession>M4VIE7</accession>
<name>M4VIE7_9BACT</name>
<reference evidence="2 3" key="1">
    <citation type="journal article" date="2013" name="ISME J.">
        <title>By their genes ye shall know them: genomic signatures of predatory bacteria.</title>
        <authorList>
            <person name="Pasternak Z."/>
            <person name="Pietrokovski S."/>
            <person name="Rotem O."/>
            <person name="Gophna U."/>
            <person name="Lurie-Weinberger M.N."/>
            <person name="Jurkevitch E."/>
        </authorList>
    </citation>
    <scope>NUCLEOTIDE SEQUENCE [LARGE SCALE GENOMIC DNA]</scope>
    <source>
        <strain evidence="2">EPB</strain>
    </source>
</reference>
<proteinExistence type="predicted"/>
<protein>
    <submittedName>
        <fullName evidence="2">Uncharacterized protein</fullName>
    </submittedName>
</protein>
<evidence type="ECO:0000313" key="2">
    <source>
        <dbReference type="EMBL" id="AGH98265.1"/>
    </source>
</evidence>
<dbReference type="Proteomes" id="UP000011932">
    <property type="component" value="Chromosome"/>
</dbReference>
<gene>
    <name evidence="2" type="ORF">A11S_1456</name>
</gene>
<evidence type="ECO:0000256" key="1">
    <source>
        <dbReference type="SAM" id="MobiDB-lite"/>
    </source>
</evidence>
<feature type="region of interest" description="Disordered" evidence="1">
    <location>
        <begin position="1"/>
        <end position="35"/>
    </location>
</feature>
<sequence>MEGDVDVLRPVQDVAQTISPPSSAGSRAVPHLNQPVAGGGGAAIGIMMARTAA</sequence>
<dbReference type="HOGENOM" id="CLU_203201_0_0_5"/>